<name>A0ABY2Z4I4_9BACT</name>
<evidence type="ECO:0000313" key="2">
    <source>
        <dbReference type="Proteomes" id="UP000316851"/>
    </source>
</evidence>
<evidence type="ECO:0000313" key="1">
    <source>
        <dbReference type="EMBL" id="TPR53360.1"/>
    </source>
</evidence>
<sequence>MNIEEKEFDKLYEQVEEIRKEDPLKAIYLIDEAKKNFVTRNELADIESLRENIVFQIKKNKLITKTNLDTLTMINSLKNKKMDYVFMLIYNELKNREDLKQYASEFQYFFNSEGFDNAGFQTLVYDLLYNAKIDYDYKVQNEIINPVKLGSFLENKEILKMQDEIFATFNKDVAKNKIARQVFSAYLFQNWVDILLKKTQNDYIQIVDVVGVLYGEKNVDELDESEKKLYAIFR</sequence>
<accession>A0ABY2Z4I4</accession>
<reference evidence="1" key="1">
    <citation type="submission" date="2019-06" db="EMBL/GenBank/DDBJ databases">
        <title>Mycoplasma neophronis type strain whole genome sequence.</title>
        <authorList>
            <person name="Spergser J."/>
        </authorList>
    </citation>
    <scope>NUCLEOTIDE SEQUENCE [LARGE SCALE GENOMIC DNA]</scope>
    <source>
        <strain evidence="1">DSM 24097</strain>
    </source>
</reference>
<gene>
    <name evidence="1" type="ORF">FJR74_02785</name>
</gene>
<dbReference type="EMBL" id="VHHP01000008">
    <property type="protein sequence ID" value="TPR53360.1"/>
    <property type="molecule type" value="Genomic_DNA"/>
</dbReference>
<dbReference type="RefSeq" id="WP_140915015.1">
    <property type="nucleotide sequence ID" value="NZ_VHHP01000008.1"/>
</dbReference>
<proteinExistence type="predicted"/>
<protein>
    <recommendedName>
        <fullName evidence="3">DUF3196 domain-containing protein</fullName>
    </recommendedName>
</protein>
<dbReference type="Proteomes" id="UP000316851">
    <property type="component" value="Unassembled WGS sequence"/>
</dbReference>
<evidence type="ECO:0008006" key="3">
    <source>
        <dbReference type="Google" id="ProtNLM"/>
    </source>
</evidence>
<comment type="caution">
    <text evidence="1">The sequence shown here is derived from an EMBL/GenBank/DDBJ whole genome shotgun (WGS) entry which is preliminary data.</text>
</comment>
<organism evidence="1 2">
    <name type="scientific">Metamycoplasma neophronis</name>
    <dbReference type="NCBI Taxonomy" id="872983"/>
    <lineage>
        <taxon>Bacteria</taxon>
        <taxon>Bacillati</taxon>
        <taxon>Mycoplasmatota</taxon>
        <taxon>Mycoplasmoidales</taxon>
        <taxon>Metamycoplasmataceae</taxon>
        <taxon>Metamycoplasma</taxon>
    </lineage>
</organism>
<keyword evidence="2" id="KW-1185">Reference proteome</keyword>